<name>A0A086CFI2_9CHRO</name>
<evidence type="ECO:0000313" key="2">
    <source>
        <dbReference type="EMBL" id="KFF40946.1"/>
    </source>
</evidence>
<sequence>MVIQSIFSRAKSKKVFNSHVLSIFTSISVHVLALFLASSNLTNALSFRPKKVHKTSESIQIVELESIEEAEVLVKPLKSSNIQNSSDHDENNNSSTISKTSLSGITKDLSIPTTTNFSKNKNDTFTKDELEIKPDSISTKDKLKKNEIIDIELPKKNLLDNQLVDKKDDINNKYKTQPVQLTKERLSAEKHSMRKLRQDQITKNLLEETLKGAEKLIYNHVGTQRAEARQKDIEWMQRTGIALKLNQMITIEGSYPKSACNLNLKGSAVYNIFVNKNGKLNGLPFMTQSSGYGILNDQGLDDIKSYNFSQPTRVRVIFEPNHEKCPNLPKVESSIIPSKSSQTTDESNNIRE</sequence>
<accession>A0A086CFI2</accession>
<evidence type="ECO:0000256" key="1">
    <source>
        <dbReference type="SAM" id="MobiDB-lite"/>
    </source>
</evidence>
<organism evidence="2 3">
    <name type="scientific">Candidatus Atelocyanobacterium thalassa isolate SIO64986</name>
    <dbReference type="NCBI Taxonomy" id="1527444"/>
    <lineage>
        <taxon>Bacteria</taxon>
        <taxon>Bacillati</taxon>
        <taxon>Cyanobacteriota</taxon>
        <taxon>Cyanophyceae</taxon>
        <taxon>Oscillatoriophycideae</taxon>
        <taxon>Chroococcales</taxon>
        <taxon>Aphanothecaceae</taxon>
        <taxon>Candidatus Atelocyanobacterium</taxon>
        <taxon>Candidatus Atelocyanobacterium thalassae</taxon>
    </lineage>
</organism>
<evidence type="ECO:0008006" key="4">
    <source>
        <dbReference type="Google" id="ProtNLM"/>
    </source>
</evidence>
<comment type="caution">
    <text evidence="2">The sequence shown here is derived from an EMBL/GenBank/DDBJ whole genome shotgun (WGS) entry which is preliminary data.</text>
</comment>
<reference evidence="2 3" key="1">
    <citation type="submission" date="2014-08" db="EMBL/GenBank/DDBJ databases">
        <title>Comparative genomics reveals surprising divergence of two closely related strains of uncultivated UCYN-A cyanobacteria.</title>
        <authorList>
            <person name="Bombar D."/>
            <person name="Heller P."/>
            <person name="Sanchez-Baracaldo P."/>
            <person name="Carter B.J."/>
            <person name="Zert J.P."/>
        </authorList>
    </citation>
    <scope>NUCLEOTIDE SEQUENCE [LARGE SCALE GENOMIC DNA]</scope>
</reference>
<gene>
    <name evidence="2" type="ORF">ucyna2_01241</name>
</gene>
<feature type="region of interest" description="Disordered" evidence="1">
    <location>
        <begin position="328"/>
        <end position="352"/>
    </location>
</feature>
<protein>
    <recommendedName>
        <fullName evidence="4">TonB family protein</fullName>
    </recommendedName>
</protein>
<evidence type="ECO:0000313" key="3">
    <source>
        <dbReference type="Proteomes" id="UP000028922"/>
    </source>
</evidence>
<dbReference type="STRING" id="1527444.ucyna2_01241"/>
<feature type="compositionally biased region" description="Polar residues" evidence="1">
    <location>
        <begin position="335"/>
        <end position="352"/>
    </location>
</feature>
<dbReference type="Proteomes" id="UP000028922">
    <property type="component" value="Unassembled WGS sequence"/>
</dbReference>
<dbReference type="eggNOG" id="COG0810">
    <property type="taxonomic scope" value="Bacteria"/>
</dbReference>
<dbReference type="AlphaFoldDB" id="A0A086CFI2"/>
<dbReference type="EMBL" id="JPSP01000024">
    <property type="protein sequence ID" value="KFF40946.1"/>
    <property type="molecule type" value="Genomic_DNA"/>
</dbReference>
<proteinExistence type="predicted"/>